<dbReference type="Pfam" id="PF00528">
    <property type="entry name" value="BPD_transp_1"/>
    <property type="match status" value="1"/>
</dbReference>
<keyword evidence="3" id="KW-1003">Cell membrane</keyword>
<protein>
    <submittedName>
        <fullName evidence="9">Nickel transporter subunit membrane component of ABC superfamily</fullName>
    </submittedName>
</protein>
<keyword evidence="5 7" id="KW-1133">Transmembrane helix</keyword>
<dbReference type="SUPFAM" id="SSF161098">
    <property type="entry name" value="MetI-like"/>
    <property type="match status" value="1"/>
</dbReference>
<comment type="similarity">
    <text evidence="7">Belongs to the binding-protein-dependent transport system permease family.</text>
</comment>
<dbReference type="RefSeq" id="WP_227118392.1">
    <property type="nucleotide sequence ID" value="NZ_LT598928.1"/>
</dbReference>
<reference evidence="9" key="1">
    <citation type="submission" date="2016-04" db="EMBL/GenBank/DDBJ databases">
        <authorList>
            <person name="Evans L.H."/>
            <person name="Alamgir A."/>
            <person name="Owens N."/>
            <person name="Weber N.D."/>
            <person name="Virtaneva K."/>
            <person name="Barbian K."/>
            <person name="Babar A."/>
            <person name="Rosenke K."/>
        </authorList>
    </citation>
    <scope>NUCLEOTIDE SEQUENCE</scope>
    <source>
        <strain evidence="9">92-2</strain>
    </source>
</reference>
<dbReference type="EMBL" id="FLUP01000002">
    <property type="protein sequence ID" value="SBW12265.1"/>
    <property type="molecule type" value="Genomic_DNA"/>
</dbReference>
<evidence type="ECO:0000313" key="9">
    <source>
        <dbReference type="EMBL" id="SBW12265.1"/>
    </source>
</evidence>
<evidence type="ECO:0000256" key="5">
    <source>
        <dbReference type="ARBA" id="ARBA00022989"/>
    </source>
</evidence>
<keyword evidence="2 7" id="KW-0813">Transport</keyword>
<evidence type="ECO:0000256" key="1">
    <source>
        <dbReference type="ARBA" id="ARBA00004651"/>
    </source>
</evidence>
<dbReference type="GO" id="GO:0055085">
    <property type="term" value="P:transmembrane transport"/>
    <property type="evidence" value="ECO:0007669"/>
    <property type="project" value="InterPro"/>
</dbReference>
<evidence type="ECO:0000256" key="2">
    <source>
        <dbReference type="ARBA" id="ARBA00022448"/>
    </source>
</evidence>
<feature type="transmembrane region" description="Helical" evidence="7">
    <location>
        <begin position="194"/>
        <end position="219"/>
    </location>
</feature>
<dbReference type="GO" id="GO:0005886">
    <property type="term" value="C:plasma membrane"/>
    <property type="evidence" value="ECO:0007669"/>
    <property type="project" value="UniProtKB-SubCell"/>
</dbReference>
<feature type="transmembrane region" description="Helical" evidence="7">
    <location>
        <begin position="166"/>
        <end position="182"/>
    </location>
</feature>
<feature type="domain" description="ABC transmembrane type-1" evidence="8">
    <location>
        <begin position="73"/>
        <end position="262"/>
    </location>
</feature>
<evidence type="ECO:0000256" key="6">
    <source>
        <dbReference type="ARBA" id="ARBA00023136"/>
    </source>
</evidence>
<organism evidence="9">
    <name type="scientific">uncultured Desulfovibrio sp</name>
    <dbReference type="NCBI Taxonomy" id="167968"/>
    <lineage>
        <taxon>Bacteria</taxon>
        <taxon>Pseudomonadati</taxon>
        <taxon>Thermodesulfobacteriota</taxon>
        <taxon>Desulfovibrionia</taxon>
        <taxon>Desulfovibrionales</taxon>
        <taxon>Desulfovibrionaceae</taxon>
        <taxon>Desulfovibrio</taxon>
        <taxon>environmental samples</taxon>
    </lineage>
</organism>
<dbReference type="Gene3D" id="1.10.3720.10">
    <property type="entry name" value="MetI-like"/>
    <property type="match status" value="1"/>
</dbReference>
<dbReference type="Pfam" id="PF12911">
    <property type="entry name" value="OppC_N"/>
    <property type="match status" value="1"/>
</dbReference>
<name>A0A212KKZ6_9BACT</name>
<dbReference type="InterPro" id="IPR025966">
    <property type="entry name" value="OppC_N"/>
</dbReference>
<dbReference type="InterPro" id="IPR000515">
    <property type="entry name" value="MetI-like"/>
</dbReference>
<feature type="transmembrane region" description="Helical" evidence="7">
    <location>
        <begin position="77"/>
        <end position="102"/>
    </location>
</feature>
<dbReference type="PANTHER" id="PTHR43386">
    <property type="entry name" value="OLIGOPEPTIDE TRANSPORT SYSTEM PERMEASE PROTEIN APPC"/>
    <property type="match status" value="1"/>
</dbReference>
<gene>
    <name evidence="9" type="primary">nikC</name>
    <name evidence="9" type="ORF">KM92DES2_20408</name>
</gene>
<dbReference type="PANTHER" id="PTHR43386:SF1">
    <property type="entry name" value="D,D-DIPEPTIDE TRANSPORT SYSTEM PERMEASE PROTEIN DDPC-RELATED"/>
    <property type="match status" value="1"/>
</dbReference>
<keyword evidence="4 7" id="KW-0812">Transmembrane</keyword>
<evidence type="ECO:0000259" key="8">
    <source>
        <dbReference type="PROSITE" id="PS50928"/>
    </source>
</evidence>
<dbReference type="PROSITE" id="PS50928">
    <property type="entry name" value="ABC_TM1"/>
    <property type="match status" value="1"/>
</dbReference>
<dbReference type="InterPro" id="IPR053474">
    <property type="entry name" value="Staphylopine_ABC_permease"/>
</dbReference>
<accession>A0A212KKZ6</accession>
<dbReference type="AlphaFoldDB" id="A0A212KKZ6"/>
<evidence type="ECO:0000256" key="7">
    <source>
        <dbReference type="RuleBase" id="RU363032"/>
    </source>
</evidence>
<dbReference type="NCBIfam" id="NF045473">
    <property type="entry name" value="Opp1C"/>
    <property type="match status" value="1"/>
</dbReference>
<evidence type="ECO:0000256" key="4">
    <source>
        <dbReference type="ARBA" id="ARBA00022692"/>
    </source>
</evidence>
<feature type="transmembrane region" description="Helical" evidence="7">
    <location>
        <begin position="123"/>
        <end position="146"/>
    </location>
</feature>
<evidence type="ECO:0000256" key="3">
    <source>
        <dbReference type="ARBA" id="ARBA00022475"/>
    </source>
</evidence>
<feature type="transmembrane region" description="Helical" evidence="7">
    <location>
        <begin position="239"/>
        <end position="261"/>
    </location>
</feature>
<comment type="subcellular location">
    <subcellularLocation>
        <location evidence="1 7">Cell membrane</location>
        <topology evidence="1 7">Multi-pass membrane protein</topology>
    </subcellularLocation>
</comment>
<sequence length="281" mass="30169">MRVWLRLRNDPVGMVCLCFLLAVAALALCAPLAAPWDPTAIDVRNKFAAWSLAHPLGTDQLGRDVLSRLIWGGRATLGFSLLTMGITLVIGSGLGIVAGFCRGKVDETIMRFCDVMMSFPSEVLILAIVGMLGPGLGNVVIASVIAKWPWYTRMVRSVVMQYTDVNYVRFARVAGCGMLHIFRRHLLPGALGEIIVLATLDTGAVILSVSALSFLGLGVQPPTAEWGAMLSDAKDIMSMYPQQMLPAGLTILLVVAAFNFLGDSLRDALDPAHTTLQGVSL</sequence>
<dbReference type="InterPro" id="IPR035906">
    <property type="entry name" value="MetI-like_sf"/>
</dbReference>
<keyword evidence="6 7" id="KW-0472">Membrane</keyword>
<dbReference type="CDD" id="cd06261">
    <property type="entry name" value="TM_PBP2"/>
    <property type="match status" value="1"/>
</dbReference>
<proteinExistence type="inferred from homology"/>
<dbReference type="InterPro" id="IPR050366">
    <property type="entry name" value="BP-dependent_transpt_permease"/>
</dbReference>